<sequence length="631" mass="66532">MKPTTRSFLKVLFASLVCIAGSATVVLSANVTLRWDANVPAPEGYRVFARESSQAFNYSNPIWEENSTTCTLIGLTEGVTYHFVVRAFDGDLESADSAEVTYTPAVDVPNQAPSADAGSNQTVYENEPVILDGSASSDTDGSVTGYHWVQTAGAGVDIQNDAAARTSFTAPVVGLDGDILSFRLTVSDNDGMSSTANTLITVLKSASTDIDGDNVPDVLDVFPNDPAEWADNDGDGTGDNQDPDDDDDGMTDEWEIAYGLDPLNDDSALDSDGDGVSNFMEFTSDTNPTAAPTNAAPDAPVVDAAMQVERVGLTPVLVSGTYFDADHDDHFRSQWQISTESDFETLILDETSETQLTAYTVGDLVLDGETVYYWRVRFVDARNGLSDWSDTSIFTTVDSTDDANTNGIPDTQEVDASVDVNENGIFDYLEDNIMAVNTVEGQSIVGVEVVTEKVSLISVKSLPTDTLADQSVKMGFGLVGFKLYLQQGLDTATVRIYFSTPVPGDARLYKYIADTGWQEYANAVFAPDGKSVALVLEDGGTGDEDGVKNGVIVDPSGISYTDPVSSDSASVSTGSASSDGGGGGGCFISAGTSDRNMFGAIASNAALPVVLMILATGGVLAAACRRTPGNL</sequence>
<feature type="domain" description="Fibronectin type-III" evidence="4">
    <location>
        <begin position="17"/>
        <end position="107"/>
    </location>
</feature>
<evidence type="ECO:0000259" key="4">
    <source>
        <dbReference type="PROSITE" id="PS50853"/>
    </source>
</evidence>
<organism evidence="5 6">
    <name type="scientific">Desulfosarcina alkanivorans</name>
    <dbReference type="NCBI Taxonomy" id="571177"/>
    <lineage>
        <taxon>Bacteria</taxon>
        <taxon>Pseudomonadati</taxon>
        <taxon>Thermodesulfobacteriota</taxon>
        <taxon>Desulfobacteria</taxon>
        <taxon>Desulfobacterales</taxon>
        <taxon>Desulfosarcinaceae</taxon>
        <taxon>Desulfosarcina</taxon>
    </lineage>
</organism>
<dbReference type="InterPro" id="IPR013783">
    <property type="entry name" value="Ig-like_fold"/>
</dbReference>
<feature type="compositionally biased region" description="Low complexity" evidence="1">
    <location>
        <begin position="565"/>
        <end position="578"/>
    </location>
</feature>
<dbReference type="KEGG" id="dalk:DSCA_04060"/>
<dbReference type="CDD" id="cd00063">
    <property type="entry name" value="FN3"/>
    <property type="match status" value="1"/>
</dbReference>
<dbReference type="Pfam" id="PF00041">
    <property type="entry name" value="fn3"/>
    <property type="match status" value="1"/>
</dbReference>
<dbReference type="SUPFAM" id="SSF49299">
    <property type="entry name" value="PKD domain"/>
    <property type="match status" value="1"/>
</dbReference>
<feature type="region of interest" description="Disordered" evidence="1">
    <location>
        <begin position="223"/>
        <end position="252"/>
    </location>
</feature>
<dbReference type="RefSeq" id="WP_155314837.1">
    <property type="nucleotide sequence ID" value="NZ_AP021874.1"/>
</dbReference>
<dbReference type="PROSITE" id="PS50853">
    <property type="entry name" value="FN3"/>
    <property type="match status" value="1"/>
</dbReference>
<evidence type="ECO:0000256" key="2">
    <source>
        <dbReference type="SAM" id="Phobius"/>
    </source>
</evidence>
<keyword evidence="2" id="KW-1133">Transmembrane helix</keyword>
<dbReference type="InterPro" id="IPR036116">
    <property type="entry name" value="FN3_sf"/>
</dbReference>
<dbReference type="SUPFAM" id="SSF103647">
    <property type="entry name" value="TSP type-3 repeat"/>
    <property type="match status" value="1"/>
</dbReference>
<reference evidence="5 6" key="1">
    <citation type="submission" date="2019-11" db="EMBL/GenBank/DDBJ databases">
        <title>Comparative genomics of hydrocarbon-degrading Desulfosarcina strains.</title>
        <authorList>
            <person name="Watanabe M."/>
            <person name="Kojima H."/>
            <person name="Fukui M."/>
        </authorList>
    </citation>
    <scope>NUCLEOTIDE SEQUENCE [LARGE SCALE GENOMIC DNA]</scope>
    <source>
        <strain evidence="5 6">PL12</strain>
    </source>
</reference>
<dbReference type="EMBL" id="AP021874">
    <property type="protein sequence ID" value="BBO66476.1"/>
    <property type="molecule type" value="Genomic_DNA"/>
</dbReference>
<dbReference type="GO" id="GO:0005509">
    <property type="term" value="F:calcium ion binding"/>
    <property type="evidence" value="ECO:0007669"/>
    <property type="project" value="InterPro"/>
</dbReference>
<dbReference type="AlphaFoldDB" id="A0A5K7YC13"/>
<dbReference type="NCBIfam" id="NF041766">
    <property type="entry name" value="choice_anch_U"/>
    <property type="match status" value="1"/>
</dbReference>
<protein>
    <recommendedName>
        <fullName evidence="4">Fibronectin type-III domain-containing protein</fullName>
    </recommendedName>
</protein>
<dbReference type="Proteomes" id="UP000427906">
    <property type="component" value="Chromosome"/>
</dbReference>
<dbReference type="InterPro" id="IPR028974">
    <property type="entry name" value="TSP_type-3_rpt"/>
</dbReference>
<dbReference type="Pfam" id="PF22352">
    <property type="entry name" value="K319L-like_PKD"/>
    <property type="match status" value="1"/>
</dbReference>
<feature type="chain" id="PRO_5024415564" description="Fibronectin type-III domain-containing protein" evidence="3">
    <location>
        <begin position="29"/>
        <end position="631"/>
    </location>
</feature>
<dbReference type="InterPro" id="IPR035986">
    <property type="entry name" value="PKD_dom_sf"/>
</dbReference>
<keyword evidence="2" id="KW-0812">Transmembrane</keyword>
<keyword evidence="6" id="KW-1185">Reference proteome</keyword>
<feature type="region of interest" description="Disordered" evidence="1">
    <location>
        <begin position="562"/>
        <end position="581"/>
    </location>
</feature>
<dbReference type="OrthoDB" id="5414888at2"/>
<feature type="signal peptide" evidence="3">
    <location>
        <begin position="1"/>
        <end position="28"/>
    </location>
</feature>
<accession>A0A5K7YC13</accession>
<name>A0A5K7YC13_9BACT</name>
<feature type="compositionally biased region" description="Acidic residues" evidence="1">
    <location>
        <begin position="228"/>
        <end position="252"/>
    </location>
</feature>
<evidence type="ECO:0000313" key="6">
    <source>
        <dbReference type="Proteomes" id="UP000427906"/>
    </source>
</evidence>
<dbReference type="Gene3D" id="2.60.40.10">
    <property type="entry name" value="Immunoglobulins"/>
    <property type="match status" value="3"/>
</dbReference>
<keyword evidence="3" id="KW-0732">Signal</keyword>
<evidence type="ECO:0000256" key="3">
    <source>
        <dbReference type="SAM" id="SignalP"/>
    </source>
</evidence>
<gene>
    <name evidence="5" type="ORF">DSCA_04060</name>
</gene>
<dbReference type="InterPro" id="IPR003961">
    <property type="entry name" value="FN3_dom"/>
</dbReference>
<keyword evidence="2" id="KW-0472">Membrane</keyword>
<feature type="transmembrane region" description="Helical" evidence="2">
    <location>
        <begin position="605"/>
        <end position="624"/>
    </location>
</feature>
<evidence type="ECO:0000313" key="5">
    <source>
        <dbReference type="EMBL" id="BBO66476.1"/>
    </source>
</evidence>
<dbReference type="SUPFAM" id="SSF49265">
    <property type="entry name" value="Fibronectin type III"/>
    <property type="match status" value="1"/>
</dbReference>
<proteinExistence type="predicted"/>
<dbReference type="InterPro" id="IPR053784">
    <property type="entry name" value="Choice_anch_U_dom"/>
</dbReference>
<evidence type="ECO:0000256" key="1">
    <source>
        <dbReference type="SAM" id="MobiDB-lite"/>
    </source>
</evidence>